<dbReference type="CDD" id="cd07012">
    <property type="entry name" value="PBP2_Bug_TTT"/>
    <property type="match status" value="1"/>
</dbReference>
<accession>A0A840Y6H0</accession>
<dbReference type="Gene3D" id="3.40.190.150">
    <property type="entry name" value="Bordetella uptake gene, domain 1"/>
    <property type="match status" value="1"/>
</dbReference>
<dbReference type="PANTHER" id="PTHR42928:SF5">
    <property type="entry name" value="BLR1237 PROTEIN"/>
    <property type="match status" value="1"/>
</dbReference>
<feature type="signal peptide" evidence="2">
    <location>
        <begin position="1"/>
        <end position="23"/>
    </location>
</feature>
<evidence type="ECO:0000313" key="3">
    <source>
        <dbReference type="EMBL" id="MBB5694359.1"/>
    </source>
</evidence>
<dbReference type="RefSeq" id="WP_184518340.1">
    <property type="nucleotide sequence ID" value="NZ_JACIJD010000010.1"/>
</dbReference>
<comment type="caution">
    <text evidence="3">The sequence shown here is derived from an EMBL/GenBank/DDBJ whole genome shotgun (WGS) entry which is preliminary data.</text>
</comment>
<keyword evidence="3" id="KW-0675">Receptor</keyword>
<name>A0A840Y6H0_9PROT</name>
<dbReference type="SUPFAM" id="SSF53850">
    <property type="entry name" value="Periplasmic binding protein-like II"/>
    <property type="match status" value="1"/>
</dbReference>
<dbReference type="PIRSF" id="PIRSF017082">
    <property type="entry name" value="YflP"/>
    <property type="match status" value="1"/>
</dbReference>
<dbReference type="PANTHER" id="PTHR42928">
    <property type="entry name" value="TRICARBOXYLATE-BINDING PROTEIN"/>
    <property type="match status" value="1"/>
</dbReference>
<evidence type="ECO:0000313" key="4">
    <source>
        <dbReference type="Proteomes" id="UP000580654"/>
    </source>
</evidence>
<dbReference type="InterPro" id="IPR042100">
    <property type="entry name" value="Bug_dom1"/>
</dbReference>
<evidence type="ECO:0000256" key="1">
    <source>
        <dbReference type="ARBA" id="ARBA00006987"/>
    </source>
</evidence>
<dbReference type="Pfam" id="PF03401">
    <property type="entry name" value="TctC"/>
    <property type="match status" value="1"/>
</dbReference>
<reference evidence="3 4" key="1">
    <citation type="submission" date="2020-08" db="EMBL/GenBank/DDBJ databases">
        <title>Genomic Encyclopedia of Type Strains, Phase IV (KMG-IV): sequencing the most valuable type-strain genomes for metagenomic binning, comparative biology and taxonomic classification.</title>
        <authorList>
            <person name="Goeker M."/>
        </authorList>
    </citation>
    <scope>NUCLEOTIDE SEQUENCE [LARGE SCALE GENOMIC DNA]</scope>
    <source>
        <strain evidence="3 4">DSM 25622</strain>
    </source>
</reference>
<evidence type="ECO:0000256" key="2">
    <source>
        <dbReference type="SAM" id="SignalP"/>
    </source>
</evidence>
<dbReference type="InterPro" id="IPR005064">
    <property type="entry name" value="BUG"/>
</dbReference>
<dbReference type="Proteomes" id="UP000580654">
    <property type="component" value="Unassembled WGS sequence"/>
</dbReference>
<keyword evidence="4" id="KW-1185">Reference proteome</keyword>
<dbReference type="AlphaFoldDB" id="A0A840Y6H0"/>
<proteinExistence type="inferred from homology"/>
<keyword evidence="2" id="KW-0732">Signal</keyword>
<organism evidence="3 4">
    <name type="scientific">Muricoccus pecuniae</name>
    <dbReference type="NCBI Taxonomy" id="693023"/>
    <lineage>
        <taxon>Bacteria</taxon>
        <taxon>Pseudomonadati</taxon>
        <taxon>Pseudomonadota</taxon>
        <taxon>Alphaproteobacteria</taxon>
        <taxon>Acetobacterales</taxon>
        <taxon>Roseomonadaceae</taxon>
        <taxon>Muricoccus</taxon>
    </lineage>
</organism>
<sequence length="321" mass="33941">MSISVMRRGLAALAVLLSGPALAQPAQQFPNRPVQMLIGFPAGGGADLIARSLQATFQARLGQPVVIRNVTGAGGTIASAQVAQAQPDGHIALFAPLGGGTVYMPHVLPIPFAPDALRPVCAVYDGPGTLMVATDSPFRTPQEVIAAARAKPGSLYYGTPGAGSPAHIAMAGLTRALNLNIEHVPFRGSADIALAMRAGQVQFFADAFNIATQLELRPIAVFAREPLAMAPELPLMRDLGYNFIFSIHGGIFVPKSTPEPVVQRWEAACRSVLQDPEALAALARMKVLPNFQTGADYASFLAREHEEVGRIVREAGIPRQD</sequence>
<dbReference type="Gene3D" id="3.40.190.10">
    <property type="entry name" value="Periplasmic binding protein-like II"/>
    <property type="match status" value="1"/>
</dbReference>
<gene>
    <name evidence="3" type="ORF">FHS87_002405</name>
</gene>
<feature type="chain" id="PRO_5032522567" evidence="2">
    <location>
        <begin position="24"/>
        <end position="321"/>
    </location>
</feature>
<comment type="similarity">
    <text evidence="1">Belongs to the UPF0065 (bug) family.</text>
</comment>
<dbReference type="EMBL" id="JACIJD010000010">
    <property type="protein sequence ID" value="MBB5694359.1"/>
    <property type="molecule type" value="Genomic_DNA"/>
</dbReference>
<protein>
    <submittedName>
        <fullName evidence="3">Tripartite-type tricarboxylate transporter receptor subunit TctC</fullName>
    </submittedName>
</protein>